<evidence type="ECO:0000256" key="1">
    <source>
        <dbReference type="ARBA" id="ARBA00009995"/>
    </source>
</evidence>
<keyword evidence="2 3" id="KW-0808">Transferase</keyword>
<dbReference type="InterPro" id="IPR035595">
    <property type="entry name" value="UDP_glycos_trans_CS"/>
</dbReference>
<evidence type="ECO:0000256" key="3">
    <source>
        <dbReference type="RuleBase" id="RU003718"/>
    </source>
</evidence>
<sequence>MTFTGSTDGQSGSARAHFVLVPMLAQGHTIPMTDMARLLAEHGAQVSFITTPVNASRLAGFAADVEAAGLTVRLMELHFPSAEFGLPDGFENLDMIQSTDLLSNFMDAIAALQELLKAYLREQQHSPPSCIISDLIHWWTGDIARELGIPRLTFSGFCGFSSLIRYITFHNNVFENVKDENDLITITGFPTPLQLTKAKCPGNFSIPCMKKICKKFLEEELKSDGEVINSFQELETLYIESFEQTTKKKVWAVGPMCLCHRDNNTMAARGNKASMDEAQYLQWLDSVKPGSVVFVSFGSLACTTPQQLVELGLGLEASRKPFIWVIKAGAKLPEVEEWLADGFEERVKNRGMVIRGWAPQLMILRHQAVGGFVTHCGWNSTIEGICAGVPMITWPHFGEQFWNEKLVVDVLKIGVEVGVKGVTQWGSEKQEVMVTRDAVETAVNTLMDEGAAAEETRVRAKDCAIKARKAFHEGGSSYDNIRLLIEEMGNRMNAGG</sequence>
<evidence type="ECO:0000256" key="2">
    <source>
        <dbReference type="ARBA" id="ARBA00022679"/>
    </source>
</evidence>
<keyword evidence="3" id="KW-0328">Glycosyltransferase</keyword>
<dbReference type="EC" id="2.4.1.-" evidence="4"/>
<dbReference type="GO" id="GO:0008194">
    <property type="term" value="F:UDP-glycosyltransferase activity"/>
    <property type="evidence" value="ECO:0007669"/>
    <property type="project" value="InterPro"/>
</dbReference>
<protein>
    <recommendedName>
        <fullName evidence="4">Glycosyltransferase</fullName>
        <ecNumber evidence="4">2.4.1.-</ecNumber>
    </recommendedName>
</protein>
<dbReference type="HOGENOM" id="CLU_001724_2_2_1"/>
<dbReference type="AlphaFoldDB" id="A0A077RU72"/>
<dbReference type="CDD" id="cd03784">
    <property type="entry name" value="GT1_Gtf-like"/>
    <property type="match status" value="1"/>
</dbReference>
<evidence type="ECO:0000259" key="5">
    <source>
        <dbReference type="Pfam" id="PF26168"/>
    </source>
</evidence>
<gene>
    <name evidence="6" type="ORF">TRAES_3BF021800140CFD_c1</name>
</gene>
<organism evidence="6">
    <name type="scientific">Triticum aestivum</name>
    <name type="common">Wheat</name>
    <dbReference type="NCBI Taxonomy" id="4565"/>
    <lineage>
        <taxon>Eukaryota</taxon>
        <taxon>Viridiplantae</taxon>
        <taxon>Streptophyta</taxon>
        <taxon>Embryophyta</taxon>
        <taxon>Tracheophyta</taxon>
        <taxon>Spermatophyta</taxon>
        <taxon>Magnoliopsida</taxon>
        <taxon>Liliopsida</taxon>
        <taxon>Poales</taxon>
        <taxon>Poaceae</taxon>
        <taxon>BOP clade</taxon>
        <taxon>Pooideae</taxon>
        <taxon>Triticodae</taxon>
        <taxon>Triticeae</taxon>
        <taxon>Triticinae</taxon>
        <taxon>Triticum</taxon>
    </lineage>
</organism>
<dbReference type="InterPro" id="IPR002213">
    <property type="entry name" value="UDP_glucos_trans"/>
</dbReference>
<evidence type="ECO:0000256" key="4">
    <source>
        <dbReference type="RuleBase" id="RU362057"/>
    </source>
</evidence>
<dbReference type="EMBL" id="HG670306">
    <property type="protein sequence ID" value="CDM81934.1"/>
    <property type="molecule type" value="Genomic_DNA"/>
</dbReference>
<dbReference type="PANTHER" id="PTHR48047:SF225">
    <property type="entry name" value="GLYCOSYLTRANSFERASE"/>
    <property type="match status" value="1"/>
</dbReference>
<comment type="similarity">
    <text evidence="1 3">Belongs to the UDP-glycosyltransferase family.</text>
</comment>
<reference evidence="6" key="1">
    <citation type="journal article" date="2014" name="Science">
        <title>Structural and functional partitioning of bread wheat chromosome 3B.</title>
        <authorList>
            <person name="Choulet F."/>
            <person name="Alberti A."/>
            <person name="Theil S."/>
            <person name="Glover N."/>
            <person name="Barbe V."/>
            <person name="Daron J."/>
            <person name="Pingault L."/>
            <person name="Sourdille P."/>
            <person name="Couloux A."/>
            <person name="Paux E."/>
            <person name="Leroy P."/>
            <person name="Mangenot S."/>
            <person name="Guilhot N."/>
            <person name="Le Gouis J."/>
            <person name="Balfourier F."/>
            <person name="Alaux M."/>
            <person name="Jamilloux V."/>
            <person name="Poulain J."/>
            <person name="Durand C."/>
            <person name="Bellec A."/>
            <person name="Gaspin C."/>
            <person name="Safar J."/>
            <person name="Dolezel J."/>
            <person name="Rogers J."/>
            <person name="Vandepoele K."/>
            <person name="Aury J.M."/>
            <person name="Mayer K."/>
            <person name="Berges H."/>
            <person name="Quesneville H."/>
            <person name="Wincker P."/>
            <person name="Feuillet C."/>
        </authorList>
    </citation>
    <scope>NUCLEOTIDE SEQUENCE</scope>
</reference>
<dbReference type="FunFam" id="3.40.50.2000:FF:000104">
    <property type="entry name" value="Glycosyltransferase"/>
    <property type="match status" value="1"/>
</dbReference>
<dbReference type="Gene3D" id="3.40.50.2000">
    <property type="entry name" value="Glycogen Phosphorylase B"/>
    <property type="match status" value="2"/>
</dbReference>
<dbReference type="Pfam" id="PF26168">
    <property type="entry name" value="Glyco_transf_N"/>
    <property type="match status" value="1"/>
</dbReference>
<dbReference type="InterPro" id="IPR058980">
    <property type="entry name" value="Glyco_transf_N"/>
</dbReference>
<evidence type="ECO:0000313" key="6">
    <source>
        <dbReference type="EMBL" id="CDM81934.1"/>
    </source>
</evidence>
<dbReference type="PROSITE" id="PS00375">
    <property type="entry name" value="UDPGT"/>
    <property type="match status" value="1"/>
</dbReference>
<proteinExistence type="inferred from homology"/>
<dbReference type="Pfam" id="PF00201">
    <property type="entry name" value="UDPGT"/>
    <property type="match status" value="1"/>
</dbReference>
<name>A0A077RU72_WHEAT</name>
<dbReference type="SUPFAM" id="SSF53756">
    <property type="entry name" value="UDP-Glycosyltransferase/glycogen phosphorylase"/>
    <property type="match status" value="1"/>
</dbReference>
<dbReference type="ExpressionAtlas" id="A0A077RU72">
    <property type="expression patterns" value="baseline"/>
</dbReference>
<dbReference type="FunFam" id="3.40.50.2000:FF:000047">
    <property type="entry name" value="Glycosyltransferase"/>
    <property type="match status" value="1"/>
</dbReference>
<accession>A0A077RU72</accession>
<feature type="domain" description="Glycosyltransferase N-terminal" evidence="5">
    <location>
        <begin position="19"/>
        <end position="256"/>
    </location>
</feature>
<dbReference type="PANTHER" id="PTHR48047">
    <property type="entry name" value="GLYCOSYLTRANSFERASE"/>
    <property type="match status" value="1"/>
</dbReference>